<dbReference type="Pfam" id="PF00657">
    <property type="entry name" value="Lipase_GDSL"/>
    <property type="match status" value="1"/>
</dbReference>
<reference evidence="3" key="1">
    <citation type="submission" date="2020-05" db="EMBL/GenBank/DDBJ databases">
        <authorList>
            <person name="Chiriac C."/>
            <person name="Salcher M."/>
            <person name="Ghai R."/>
            <person name="Kavagutti S V."/>
        </authorList>
    </citation>
    <scope>NUCLEOTIDE SEQUENCE</scope>
</reference>
<feature type="transmembrane region" description="Helical" evidence="2">
    <location>
        <begin position="257"/>
        <end position="276"/>
    </location>
</feature>
<evidence type="ECO:0000313" key="3">
    <source>
        <dbReference type="EMBL" id="CAB4741773.1"/>
    </source>
</evidence>
<dbReference type="EMBL" id="CAEZYU010000043">
    <property type="protein sequence ID" value="CAB4741773.1"/>
    <property type="molecule type" value="Genomic_DNA"/>
</dbReference>
<feature type="transmembrane region" description="Helical" evidence="2">
    <location>
        <begin position="57"/>
        <end position="75"/>
    </location>
</feature>
<gene>
    <name evidence="3" type="ORF">UFOPK2766_01086</name>
</gene>
<dbReference type="GO" id="GO:0016788">
    <property type="term" value="F:hydrolase activity, acting on ester bonds"/>
    <property type="evidence" value="ECO:0007669"/>
    <property type="project" value="InterPro"/>
</dbReference>
<keyword evidence="2" id="KW-0812">Transmembrane</keyword>
<dbReference type="CDD" id="cd00229">
    <property type="entry name" value="SGNH_hydrolase"/>
    <property type="match status" value="1"/>
</dbReference>
<feature type="transmembrane region" description="Helical" evidence="2">
    <location>
        <begin position="33"/>
        <end position="50"/>
    </location>
</feature>
<dbReference type="SUPFAM" id="SSF52266">
    <property type="entry name" value="SGNH hydrolase"/>
    <property type="match status" value="1"/>
</dbReference>
<feature type="transmembrane region" description="Helical" evidence="2">
    <location>
        <begin position="174"/>
        <end position="196"/>
    </location>
</feature>
<organism evidence="3">
    <name type="scientific">freshwater metagenome</name>
    <dbReference type="NCBI Taxonomy" id="449393"/>
    <lineage>
        <taxon>unclassified sequences</taxon>
        <taxon>metagenomes</taxon>
        <taxon>ecological metagenomes</taxon>
    </lineage>
</organism>
<feature type="compositionally biased region" description="Polar residues" evidence="1">
    <location>
        <begin position="479"/>
        <end position="491"/>
    </location>
</feature>
<protein>
    <submittedName>
        <fullName evidence="3">Unannotated protein</fullName>
    </submittedName>
</protein>
<feature type="transmembrane region" description="Helical" evidence="2">
    <location>
        <begin position="136"/>
        <end position="154"/>
    </location>
</feature>
<evidence type="ECO:0000256" key="2">
    <source>
        <dbReference type="SAM" id="Phobius"/>
    </source>
</evidence>
<dbReference type="InterPro" id="IPR001087">
    <property type="entry name" value="GDSL"/>
</dbReference>
<keyword evidence="2" id="KW-1133">Transmembrane helix</keyword>
<proteinExistence type="predicted"/>
<name>A0A6J6T4A5_9ZZZZ</name>
<feature type="transmembrane region" description="Helical" evidence="2">
    <location>
        <begin position="112"/>
        <end position="130"/>
    </location>
</feature>
<feature type="region of interest" description="Disordered" evidence="1">
    <location>
        <begin position="478"/>
        <end position="503"/>
    </location>
</feature>
<keyword evidence="2" id="KW-0472">Membrane</keyword>
<dbReference type="AlphaFoldDB" id="A0A6J6T4A5"/>
<dbReference type="InterPro" id="IPR036514">
    <property type="entry name" value="SGNH_hydro_sf"/>
</dbReference>
<dbReference type="Gene3D" id="3.40.50.1110">
    <property type="entry name" value="SGNH hydrolase"/>
    <property type="match status" value="1"/>
</dbReference>
<feature type="region of interest" description="Disordered" evidence="1">
    <location>
        <begin position="227"/>
        <end position="246"/>
    </location>
</feature>
<accession>A0A6J6T4A5</accession>
<evidence type="ECO:0000256" key="1">
    <source>
        <dbReference type="SAM" id="MobiDB-lite"/>
    </source>
</evidence>
<sequence length="634" mass="67524">MGASAPTLRLFAVLLLGCGSAVARVGFGSLQDFAIGAALLLIGVLLIWILQPGTLGLHRWLSLCAAVVLAGIAMAAVRVGFVLPCAVVGIGTVLAYGALIRWSLPLRWPQRTPAIAGLALGPLIVSMLLWYRSPSLVSFLLLGLAAVALLELYARAPHTAHVIDSGIARGARAVGQGVTAVLATLIMVLLVIPVNVVSRMFGYSPLDGGWASRSSAWVPVATDGVRSESGEPAQARSMAMREPRPNKEVRRRGHLRLLVPVLALVVVGLLMGVGPIKLSLSDSAQEVATQQDRPSTFTRPFEEDPAFKDAPWAQNLRVNLLDAWNNLEFNAAVGGWRIKDVSSQYINVSNGERRTTAADPALGDPIVIWFFGGSAAFGAGQRDEHTIPSELVKLAQDQGVPLEIHNFAVPATVNWQSAMLLIALLQSEQKPDLVVIYDGANDVALQGVLAAQGKGASPQPASLIDGELDAVLKKRATANAAQGSETRQTLLPPSKARTPDKELTPAASGQMVLQRYGSGIEVIRKFSELSSVPVLIFWQPDIRTKQPQSSADADTLAAVKVDQGSLRAWTETSDAARAGLSALGVTDLSGVFDGQTEPIYWDTVHTNELGSRLVAERMLKELQPKLQDLSKQQG</sequence>
<feature type="transmembrane region" description="Helical" evidence="2">
    <location>
        <begin position="81"/>
        <end position="100"/>
    </location>
</feature>